<feature type="transmembrane region" description="Helical" evidence="1">
    <location>
        <begin position="35"/>
        <end position="54"/>
    </location>
</feature>
<dbReference type="PANTHER" id="PTHR10984">
    <property type="entry name" value="ENDOPLASMIC RETICULUM-GOLGI INTERMEDIATE COMPARTMENT PROTEIN"/>
    <property type="match status" value="1"/>
</dbReference>
<dbReference type="GO" id="GO:0005783">
    <property type="term" value="C:endoplasmic reticulum"/>
    <property type="evidence" value="ECO:0007669"/>
    <property type="project" value="TreeGrafter"/>
</dbReference>
<keyword evidence="1" id="KW-0812">Transmembrane</keyword>
<dbReference type="EMBL" id="CASHTH010000083">
    <property type="protein sequence ID" value="CAI7990780.1"/>
    <property type="molecule type" value="Genomic_DNA"/>
</dbReference>
<dbReference type="Proteomes" id="UP001174909">
    <property type="component" value="Unassembled WGS sequence"/>
</dbReference>
<sequence>MRRRRSSALKVVRELDAFPKVEDDCAKPTSRGGTLSLLSLSIISLLVVSEFFYYRGTETSYKYSVDTDMEAQLLVTIDMTVAMACRHLGADLIDHAGESMQLHDVIKMDPVSFQLSELQASVLRAKQRLQEQYNHAKALGDLTVIEGIRDIKMPQGVKKEEMGRHADSTGLSP</sequence>
<protein>
    <submittedName>
        <fullName evidence="3">Endoplasmic reticulum-Golgi intermediate compartment protein 2</fullName>
    </submittedName>
</protein>
<accession>A0AA35QTV4</accession>
<dbReference type="Pfam" id="PF13850">
    <property type="entry name" value="ERGIC_N"/>
    <property type="match status" value="1"/>
</dbReference>
<keyword evidence="1" id="KW-1133">Transmembrane helix</keyword>
<keyword evidence="1" id="KW-0472">Membrane</keyword>
<dbReference type="GO" id="GO:0016020">
    <property type="term" value="C:membrane"/>
    <property type="evidence" value="ECO:0007669"/>
    <property type="project" value="TreeGrafter"/>
</dbReference>
<evidence type="ECO:0000259" key="2">
    <source>
        <dbReference type="Pfam" id="PF13850"/>
    </source>
</evidence>
<organism evidence="3 4">
    <name type="scientific">Geodia barretti</name>
    <name type="common">Barrett's horny sponge</name>
    <dbReference type="NCBI Taxonomy" id="519541"/>
    <lineage>
        <taxon>Eukaryota</taxon>
        <taxon>Metazoa</taxon>
        <taxon>Porifera</taxon>
        <taxon>Demospongiae</taxon>
        <taxon>Heteroscleromorpha</taxon>
        <taxon>Tetractinellida</taxon>
        <taxon>Astrophorina</taxon>
        <taxon>Geodiidae</taxon>
        <taxon>Geodia</taxon>
    </lineage>
</organism>
<reference evidence="3" key="1">
    <citation type="submission" date="2023-03" db="EMBL/GenBank/DDBJ databases">
        <authorList>
            <person name="Steffen K."/>
            <person name="Cardenas P."/>
        </authorList>
    </citation>
    <scope>NUCLEOTIDE SEQUENCE</scope>
</reference>
<proteinExistence type="predicted"/>
<name>A0AA35QTV4_GEOBA</name>
<keyword evidence="4" id="KW-1185">Reference proteome</keyword>
<dbReference type="InterPro" id="IPR039542">
    <property type="entry name" value="Erv_N"/>
</dbReference>
<dbReference type="GO" id="GO:0006890">
    <property type="term" value="P:retrograde vesicle-mediated transport, Golgi to endoplasmic reticulum"/>
    <property type="evidence" value="ECO:0007669"/>
    <property type="project" value="TreeGrafter"/>
</dbReference>
<dbReference type="AlphaFoldDB" id="A0AA35QTV4"/>
<evidence type="ECO:0000256" key="1">
    <source>
        <dbReference type="SAM" id="Phobius"/>
    </source>
</evidence>
<evidence type="ECO:0000313" key="3">
    <source>
        <dbReference type="EMBL" id="CAI7990780.1"/>
    </source>
</evidence>
<dbReference type="InterPro" id="IPR045888">
    <property type="entry name" value="Erv"/>
</dbReference>
<feature type="domain" description="Endoplasmic reticulum vesicle transporter N-terminal" evidence="2">
    <location>
        <begin position="12"/>
        <end position="99"/>
    </location>
</feature>
<evidence type="ECO:0000313" key="4">
    <source>
        <dbReference type="Proteomes" id="UP001174909"/>
    </source>
</evidence>
<comment type="caution">
    <text evidence="3">The sequence shown here is derived from an EMBL/GenBank/DDBJ whole genome shotgun (WGS) entry which is preliminary data.</text>
</comment>
<dbReference type="GO" id="GO:0030134">
    <property type="term" value="C:COPII-coated ER to Golgi transport vesicle"/>
    <property type="evidence" value="ECO:0007669"/>
    <property type="project" value="TreeGrafter"/>
</dbReference>
<gene>
    <name evidence="3" type="ORF">GBAR_LOCUS544</name>
</gene>
<dbReference type="PANTHER" id="PTHR10984:SF30">
    <property type="entry name" value="ENDOPLASMIC RETICULUM-GOLGI INTERMEDIATE COMPARTMENT PROTEIN 2"/>
    <property type="match status" value="1"/>
</dbReference>
<dbReference type="GO" id="GO:0006888">
    <property type="term" value="P:endoplasmic reticulum to Golgi vesicle-mediated transport"/>
    <property type="evidence" value="ECO:0007669"/>
    <property type="project" value="TreeGrafter"/>
</dbReference>